<evidence type="ECO:0000256" key="1">
    <source>
        <dbReference type="SAM" id="MobiDB-lite"/>
    </source>
</evidence>
<evidence type="ECO:0000313" key="3">
    <source>
        <dbReference type="Proteomes" id="UP001595660"/>
    </source>
</evidence>
<dbReference type="AlphaFoldDB" id="A0ABD5N7Z9"/>
<keyword evidence="3" id="KW-1185">Reference proteome</keyword>
<dbReference type="RefSeq" id="WP_232572720.1">
    <property type="nucleotide sequence ID" value="NZ_CP089467.1"/>
</dbReference>
<evidence type="ECO:0000313" key="2">
    <source>
        <dbReference type="EMBL" id="MFC3476115.1"/>
    </source>
</evidence>
<gene>
    <name evidence="2" type="ORF">ACFOKC_00095</name>
</gene>
<dbReference type="GeneID" id="69119277"/>
<feature type="compositionally biased region" description="Low complexity" evidence="1">
    <location>
        <begin position="106"/>
        <end position="122"/>
    </location>
</feature>
<name>A0ABD5N7Z9_9EURY</name>
<dbReference type="Proteomes" id="UP001595660">
    <property type="component" value="Unassembled WGS sequence"/>
</dbReference>
<evidence type="ECO:0008006" key="4">
    <source>
        <dbReference type="Google" id="ProtNLM"/>
    </source>
</evidence>
<reference evidence="2 3" key="1">
    <citation type="journal article" date="2019" name="Int. J. Syst. Evol. Microbiol.">
        <title>The Global Catalogue of Microorganisms (GCM) 10K type strain sequencing project: providing services to taxonomists for standard genome sequencing and annotation.</title>
        <authorList>
            <consortium name="The Broad Institute Genomics Platform"/>
            <consortium name="The Broad Institute Genome Sequencing Center for Infectious Disease"/>
            <person name="Wu L."/>
            <person name="Ma J."/>
        </authorList>
    </citation>
    <scope>NUCLEOTIDE SEQUENCE [LARGE SCALE GENOMIC DNA]</scope>
    <source>
        <strain evidence="2 3">CGMCC 1.12562</strain>
    </source>
</reference>
<accession>A0ABD5N7Z9</accession>
<organism evidence="2 3">
    <name type="scientific">Halobacterium litoreum</name>
    <dbReference type="NCBI Taxonomy" id="2039234"/>
    <lineage>
        <taxon>Archaea</taxon>
        <taxon>Methanobacteriati</taxon>
        <taxon>Methanobacteriota</taxon>
        <taxon>Stenosarchaea group</taxon>
        <taxon>Halobacteria</taxon>
        <taxon>Halobacteriales</taxon>
        <taxon>Halobacteriaceae</taxon>
        <taxon>Halobacterium</taxon>
    </lineage>
</organism>
<dbReference type="EMBL" id="JBHRWN010000001">
    <property type="protein sequence ID" value="MFC3476115.1"/>
    <property type="molecule type" value="Genomic_DNA"/>
</dbReference>
<protein>
    <recommendedName>
        <fullName evidence="4">C2H2-type domain-containing protein</fullName>
    </recommendedName>
</protein>
<proteinExistence type="predicted"/>
<sequence>MPGGSDVPDDRDDEDQCQHCGRWYGRDGVLSHESHCDWADSDVRMHDLEAKGARMRAADHSIDGVDLEAVDPDPAPAPDPDDVDAGDEQAATDGGPREPPTFGNDSTTTSSTSESAAATTSAPTLGDDRDCPECGSDSTVRPEDLDSDLLGPLPDGLEAKDRLCLACATYEDGGLCVEAFDEDARDDAVDVDGVVA</sequence>
<comment type="caution">
    <text evidence="2">The sequence shown here is derived from an EMBL/GenBank/DDBJ whole genome shotgun (WGS) entry which is preliminary data.</text>
</comment>
<feature type="compositionally biased region" description="Basic and acidic residues" evidence="1">
    <location>
        <begin position="52"/>
        <end position="63"/>
    </location>
</feature>
<feature type="region of interest" description="Disordered" evidence="1">
    <location>
        <begin position="52"/>
        <end position="155"/>
    </location>
</feature>